<protein>
    <submittedName>
        <fullName evidence="1">Uncharacterized protein</fullName>
    </submittedName>
</protein>
<dbReference type="Proteomes" id="UP000053825">
    <property type="component" value="Unassembled WGS sequence"/>
</dbReference>
<gene>
    <name evidence="1" type="ORF">WH47_02284</name>
</gene>
<name>A0A0L7QYQ5_9HYME</name>
<dbReference type="AlphaFoldDB" id="A0A0L7QYQ5"/>
<organism evidence="1 2">
    <name type="scientific">Habropoda laboriosa</name>
    <dbReference type="NCBI Taxonomy" id="597456"/>
    <lineage>
        <taxon>Eukaryota</taxon>
        <taxon>Metazoa</taxon>
        <taxon>Ecdysozoa</taxon>
        <taxon>Arthropoda</taxon>
        <taxon>Hexapoda</taxon>
        <taxon>Insecta</taxon>
        <taxon>Pterygota</taxon>
        <taxon>Neoptera</taxon>
        <taxon>Endopterygota</taxon>
        <taxon>Hymenoptera</taxon>
        <taxon>Apocrita</taxon>
        <taxon>Aculeata</taxon>
        <taxon>Apoidea</taxon>
        <taxon>Anthophila</taxon>
        <taxon>Apidae</taxon>
        <taxon>Habropoda</taxon>
    </lineage>
</organism>
<evidence type="ECO:0000313" key="2">
    <source>
        <dbReference type="Proteomes" id="UP000053825"/>
    </source>
</evidence>
<proteinExistence type="predicted"/>
<accession>A0A0L7QYQ5</accession>
<reference evidence="1 2" key="1">
    <citation type="submission" date="2015-07" db="EMBL/GenBank/DDBJ databases">
        <title>The genome of Habropoda laboriosa.</title>
        <authorList>
            <person name="Pan H."/>
            <person name="Kapheim K."/>
        </authorList>
    </citation>
    <scope>NUCLEOTIDE SEQUENCE [LARGE SCALE GENOMIC DNA]</scope>
    <source>
        <strain evidence="1">0110345459</strain>
    </source>
</reference>
<sequence length="378" mass="42181">MPQILESPKDQIQNGLEPQLRRWATLPIRVLLTQPESLCRRDHEDTGRYFVTLASFYSLSKPPTDRTSRRMSETPDHACLNPNLAVRIFAVGLLQFLDVCLNPNLAPDKTSSTASRDGCGAVTPIFLRNAAQCILTSVIERESVDMHGYGRWIEPLRAVWSYYALSTSRLWPGRRQPLGSRECISSYAFCRGDYENTSDTRATGWSRRQMKTIYTTTLTTLELLCLVAKFDCLVFGLSSTKSLASIILFTLEEYPTFSRERSVLQQVIGWDLSPAAVVAAMLSGERSWNAVASCEEVMSQKEAAERAYPVAGFMAASQVVAVADKYRFLKTPQVFIALPATQSLGPDTAINPGVSERKIERWPTTFANVDGPLDFNKV</sequence>
<dbReference type="EMBL" id="KQ414687">
    <property type="protein sequence ID" value="KOC63745.1"/>
    <property type="molecule type" value="Genomic_DNA"/>
</dbReference>
<keyword evidence="2" id="KW-1185">Reference proteome</keyword>
<evidence type="ECO:0000313" key="1">
    <source>
        <dbReference type="EMBL" id="KOC63745.1"/>
    </source>
</evidence>